<dbReference type="RefSeq" id="WP_153477494.1">
    <property type="nucleotide sequence ID" value="NZ_VWNA01000001.1"/>
</dbReference>
<evidence type="ECO:0000256" key="1">
    <source>
        <dbReference type="SAM" id="MobiDB-lite"/>
    </source>
</evidence>
<dbReference type="AlphaFoldDB" id="A0A6A7XZ11"/>
<evidence type="ECO:0000313" key="3">
    <source>
        <dbReference type="Proteomes" id="UP000332515"/>
    </source>
</evidence>
<name>A0A6A7XZ11_9HYPH</name>
<sequence length="84" mass="9067">MSEIIGYITELVPHVTNLTASRAPEAERLIARHAGDLAAFDAKIESRLAAAVEALPTAVAQERAAPEAELAKQHEDRLDHRGQS</sequence>
<feature type="region of interest" description="Disordered" evidence="1">
    <location>
        <begin position="61"/>
        <end position="84"/>
    </location>
</feature>
<reference evidence="2 3" key="1">
    <citation type="submission" date="2019-09" db="EMBL/GenBank/DDBJ databases">
        <title>Segnochrobactrum spirostomi gen. nov., sp. nov., isolated from the ciliate Spirostomum cf. yagiui and description of a novel family, Segnochrobactraceae fam. nov. within the order Rhizobiales of the class Alphaproteobacteria.</title>
        <authorList>
            <person name="Akter S."/>
            <person name="Shazib S.U.A."/>
            <person name="Shin M.K."/>
        </authorList>
    </citation>
    <scope>NUCLEOTIDE SEQUENCE [LARGE SCALE GENOMIC DNA]</scope>
    <source>
        <strain evidence="2 3">Sp-1</strain>
    </source>
</reference>
<proteinExistence type="predicted"/>
<dbReference type="Proteomes" id="UP000332515">
    <property type="component" value="Unassembled WGS sequence"/>
</dbReference>
<comment type="caution">
    <text evidence="2">The sequence shown here is derived from an EMBL/GenBank/DDBJ whole genome shotgun (WGS) entry which is preliminary data.</text>
</comment>
<keyword evidence="3" id="KW-1185">Reference proteome</keyword>
<organism evidence="2 3">
    <name type="scientific">Segnochrobactrum spirostomi</name>
    <dbReference type="NCBI Taxonomy" id="2608987"/>
    <lineage>
        <taxon>Bacteria</taxon>
        <taxon>Pseudomonadati</taxon>
        <taxon>Pseudomonadota</taxon>
        <taxon>Alphaproteobacteria</taxon>
        <taxon>Hyphomicrobiales</taxon>
        <taxon>Segnochrobactraceae</taxon>
        <taxon>Segnochrobactrum</taxon>
    </lineage>
</organism>
<accession>A0A6A7XZ11</accession>
<dbReference type="EMBL" id="VWNA01000001">
    <property type="protein sequence ID" value="MQT11151.1"/>
    <property type="molecule type" value="Genomic_DNA"/>
</dbReference>
<evidence type="ECO:0000313" key="2">
    <source>
        <dbReference type="EMBL" id="MQT11151.1"/>
    </source>
</evidence>
<protein>
    <submittedName>
        <fullName evidence="2">Uncharacterized protein</fullName>
    </submittedName>
</protein>
<feature type="compositionally biased region" description="Basic and acidic residues" evidence="1">
    <location>
        <begin position="64"/>
        <end position="84"/>
    </location>
</feature>
<gene>
    <name evidence="2" type="ORF">F0357_00340</name>
</gene>